<accession>A0ABY8XG06</accession>
<keyword evidence="3" id="KW-1185">Reference proteome</keyword>
<evidence type="ECO:0000313" key="3">
    <source>
        <dbReference type="Proteomes" id="UP001227101"/>
    </source>
</evidence>
<feature type="region of interest" description="Disordered" evidence="1">
    <location>
        <begin position="84"/>
        <end position="116"/>
    </location>
</feature>
<gene>
    <name evidence="2" type="ORF">QP939_37650</name>
</gene>
<dbReference type="RefSeq" id="WP_285451201.1">
    <property type="nucleotide sequence ID" value="NZ_CP127173.1"/>
</dbReference>
<sequence length="116" mass="12236">MTAGGFEVEPDDLVAHASHVESLVDRLNTAVAAADTAMSDHAYGLLCAFLPPIIRPTGEKAKDTLSASIEGVRGLSDNVRTAAQSYRDGEQGNAQPFERQLTAAPRAEAATERVKA</sequence>
<dbReference type="Pfam" id="PF10824">
    <property type="entry name" value="T7SS_ESX_EspC"/>
    <property type="match status" value="1"/>
</dbReference>
<dbReference type="InterPro" id="IPR022536">
    <property type="entry name" value="EspC"/>
</dbReference>
<dbReference type="Proteomes" id="UP001227101">
    <property type="component" value="Chromosome"/>
</dbReference>
<reference evidence="2 3" key="1">
    <citation type="submission" date="2023-06" db="EMBL/GenBank/DDBJ databases">
        <authorList>
            <person name="Oyuntsetseg B."/>
            <person name="Kim S.B."/>
        </authorList>
    </citation>
    <scope>NUCLEOTIDE SEQUENCE [LARGE SCALE GENOMIC DNA]</scope>
    <source>
        <strain evidence="2 3">2-2</strain>
    </source>
</reference>
<organism evidence="2 3">
    <name type="scientific">Amycolatopsis nalaikhensis</name>
    <dbReference type="NCBI Taxonomy" id="715472"/>
    <lineage>
        <taxon>Bacteria</taxon>
        <taxon>Bacillati</taxon>
        <taxon>Actinomycetota</taxon>
        <taxon>Actinomycetes</taxon>
        <taxon>Pseudonocardiales</taxon>
        <taxon>Pseudonocardiaceae</taxon>
        <taxon>Amycolatopsis</taxon>
    </lineage>
</organism>
<evidence type="ECO:0000256" key="1">
    <source>
        <dbReference type="SAM" id="MobiDB-lite"/>
    </source>
</evidence>
<evidence type="ECO:0000313" key="2">
    <source>
        <dbReference type="EMBL" id="WIV54535.1"/>
    </source>
</evidence>
<dbReference type="EMBL" id="CP127173">
    <property type="protein sequence ID" value="WIV54535.1"/>
    <property type="molecule type" value="Genomic_DNA"/>
</dbReference>
<proteinExistence type="predicted"/>
<name>A0ABY8XG06_9PSEU</name>
<protein>
    <submittedName>
        <fullName evidence="2">Type VII secretion target</fullName>
    </submittedName>
</protein>